<evidence type="ECO:0000313" key="1">
    <source>
        <dbReference type="EMBL" id="EMD87177.1"/>
    </source>
</evidence>
<gene>
    <name evidence="1" type="ORF">COCHEDRAFT_1033641</name>
</gene>
<sequence>MQLKEKRSSYSSQNRSRNLQITQAAAKGEIYDLQEKCCKISASFDRLITKWSAAIDRNKQKADESSNYSIIWRNLCENDNLLKKSAPQRSKRLPTDQCDAVLAALAQLHDTTQPPLAAIARHHKHYKMRRLQQILRGVKLYNKAGYYTKEVPGHRRLANGCGGRTEALQYQHFGAR</sequence>
<organism evidence="1 2">
    <name type="scientific">Cochliobolus heterostrophus (strain C5 / ATCC 48332 / race O)</name>
    <name type="common">Southern corn leaf blight fungus</name>
    <name type="synonym">Bipolaris maydis</name>
    <dbReference type="NCBI Taxonomy" id="701091"/>
    <lineage>
        <taxon>Eukaryota</taxon>
        <taxon>Fungi</taxon>
        <taxon>Dikarya</taxon>
        <taxon>Ascomycota</taxon>
        <taxon>Pezizomycotina</taxon>
        <taxon>Dothideomycetes</taxon>
        <taxon>Pleosporomycetidae</taxon>
        <taxon>Pleosporales</taxon>
        <taxon>Pleosporineae</taxon>
        <taxon>Pleosporaceae</taxon>
        <taxon>Bipolaris</taxon>
    </lineage>
</organism>
<name>M2UGS9_COCH5</name>
<reference evidence="1 2" key="1">
    <citation type="journal article" date="2012" name="PLoS Pathog.">
        <title>Diverse lifestyles and strategies of plant pathogenesis encoded in the genomes of eighteen Dothideomycetes fungi.</title>
        <authorList>
            <person name="Ohm R.A."/>
            <person name="Feau N."/>
            <person name="Henrissat B."/>
            <person name="Schoch C.L."/>
            <person name="Horwitz B.A."/>
            <person name="Barry K.W."/>
            <person name="Condon B.J."/>
            <person name="Copeland A.C."/>
            <person name="Dhillon B."/>
            <person name="Glaser F."/>
            <person name="Hesse C.N."/>
            <person name="Kosti I."/>
            <person name="LaButti K."/>
            <person name="Lindquist E.A."/>
            <person name="Lucas S."/>
            <person name="Salamov A.A."/>
            <person name="Bradshaw R.E."/>
            <person name="Ciuffetti L."/>
            <person name="Hamelin R.C."/>
            <person name="Kema G.H.J."/>
            <person name="Lawrence C."/>
            <person name="Scott J.A."/>
            <person name="Spatafora J.W."/>
            <person name="Turgeon B.G."/>
            <person name="de Wit P.J.G.M."/>
            <person name="Zhong S."/>
            <person name="Goodwin S.B."/>
            <person name="Grigoriev I.V."/>
        </authorList>
    </citation>
    <scope>NUCLEOTIDE SEQUENCE [LARGE SCALE GENOMIC DNA]</scope>
    <source>
        <strain evidence="2">C5 / ATCC 48332 / race O</strain>
    </source>
</reference>
<dbReference type="HOGENOM" id="CLU_1525008_0_0_1"/>
<keyword evidence="2" id="KW-1185">Reference proteome</keyword>
<accession>M2UGS9</accession>
<proteinExistence type="predicted"/>
<reference evidence="2" key="2">
    <citation type="journal article" date="2013" name="PLoS Genet.">
        <title>Comparative genome structure, secondary metabolite, and effector coding capacity across Cochliobolus pathogens.</title>
        <authorList>
            <person name="Condon B.J."/>
            <person name="Leng Y."/>
            <person name="Wu D."/>
            <person name="Bushley K.E."/>
            <person name="Ohm R.A."/>
            <person name="Otillar R."/>
            <person name="Martin J."/>
            <person name="Schackwitz W."/>
            <person name="Grimwood J."/>
            <person name="MohdZainudin N."/>
            <person name="Xue C."/>
            <person name="Wang R."/>
            <person name="Manning V.A."/>
            <person name="Dhillon B."/>
            <person name="Tu Z.J."/>
            <person name="Steffenson B.J."/>
            <person name="Salamov A."/>
            <person name="Sun H."/>
            <person name="Lowry S."/>
            <person name="LaButti K."/>
            <person name="Han J."/>
            <person name="Copeland A."/>
            <person name="Lindquist E."/>
            <person name="Barry K."/>
            <person name="Schmutz J."/>
            <person name="Baker S.E."/>
            <person name="Ciuffetti L.M."/>
            <person name="Grigoriev I.V."/>
            <person name="Zhong S."/>
            <person name="Turgeon B.G."/>
        </authorList>
    </citation>
    <scope>NUCLEOTIDE SEQUENCE [LARGE SCALE GENOMIC DNA]</scope>
    <source>
        <strain evidence="2">C5 / ATCC 48332 / race O</strain>
    </source>
</reference>
<evidence type="ECO:0000313" key="2">
    <source>
        <dbReference type="Proteomes" id="UP000016936"/>
    </source>
</evidence>
<dbReference type="AlphaFoldDB" id="M2UGS9"/>
<dbReference type="EMBL" id="KB445582">
    <property type="protein sequence ID" value="EMD87177.1"/>
    <property type="molecule type" value="Genomic_DNA"/>
</dbReference>
<protein>
    <submittedName>
        <fullName evidence="1">Uncharacterized protein</fullName>
    </submittedName>
</protein>
<dbReference type="Proteomes" id="UP000016936">
    <property type="component" value="Unassembled WGS sequence"/>
</dbReference>